<evidence type="ECO:0000313" key="4">
    <source>
        <dbReference type="Proteomes" id="UP000242638"/>
    </source>
</evidence>
<reference evidence="3" key="2">
    <citation type="submission" date="2025-08" db="UniProtKB">
        <authorList>
            <consortium name="Ensembl"/>
        </authorList>
    </citation>
    <scope>IDENTIFICATION</scope>
    <source>
        <strain evidence="3">Guanapo</strain>
    </source>
</reference>
<feature type="region of interest" description="Disordered" evidence="1">
    <location>
        <begin position="555"/>
        <end position="578"/>
    </location>
</feature>
<protein>
    <submittedName>
        <fullName evidence="3">Synaptonemal complex protein 2-like</fullName>
    </submittedName>
</protein>
<proteinExistence type="predicted"/>
<dbReference type="Ensembl" id="ENSPRET00000015514.1">
    <property type="protein sequence ID" value="ENSPREP00000015357.1"/>
    <property type="gene ID" value="ENSPREG00000010361.1"/>
</dbReference>
<dbReference type="InterPro" id="IPR024835">
    <property type="entry name" value="SYCP2-like"/>
</dbReference>
<accession>A0A3P9P0K6</accession>
<feature type="domain" description="Synaptonemal complex protein 2 Spt16M-like" evidence="2">
    <location>
        <begin position="267"/>
        <end position="379"/>
    </location>
</feature>
<feature type="compositionally biased region" description="Polar residues" evidence="1">
    <location>
        <begin position="489"/>
        <end position="510"/>
    </location>
</feature>
<feature type="region of interest" description="Disordered" evidence="1">
    <location>
        <begin position="456"/>
        <end position="539"/>
    </location>
</feature>
<dbReference type="Proteomes" id="UP000242638">
    <property type="component" value="Unassembled WGS sequence"/>
</dbReference>
<name>A0A3P9P0K6_POERE</name>
<sequence length="696" mass="78040">MGTQLRRCEELNSTDSVVLTNGAEDVSAQKESRHYICLFQGRETKQKNKNPRKPGPHKELETFLLVGSDCDLWSVLSLSSWPRRLFQVRLVLVGMLVLLLRCLTLPAASSSCPVVRAAASPGSPGSGGRSSLPSATGGNHGNHCTCCCPLLGNHEAPLWFQAIRTFNSILESLSRQQRRLIQNDQNQNLTQLAAAVVMVGDYEFQVSLLEALCRLTPRREREQRANQWFDSSDIRSAFCDIRDADFEVDCRRFLNFVNRYHGDQRRVYTFPCLKAFLSSTQLFRPKDEKLDKFWIDFNVGSGCVSFFIDDPQGFLWASIHLQMEDVNDYSLKLKQNETVLCVRLTNPIMHLNTRSHVVELTFDPEHQQELEEAAGRVFNKQVSPSGARGAVRTSPSADTARSYSRKKPPSKSQLKILPLSSPSSEDESTSLKRTASNRAEVLFDQIVHSTPKFSAAFQPLLDPPDGADGSEAHLSSLEEPPSGDLQGAELQTTQHLTEGLEQGSSSPSNKENLRKREASDSGYLSDQAEGVAPSKRKAEPLQDWAESELPMKEGAELAEEEALQSEGPKQKAEPESHLTSDITAAFKSFKAQLEQRFTGCWQEVQAEVLRSLRDCQQHVSSLLTAVHQHRLLLLQQFESSVTDHLKQLEENSTMDSEILTFFHSEMEQLRSFCQEHLKKLKTLDSDQLRSAHSSNH</sequence>
<reference evidence="3" key="3">
    <citation type="submission" date="2025-09" db="UniProtKB">
        <authorList>
            <consortium name="Ensembl"/>
        </authorList>
    </citation>
    <scope>IDENTIFICATION</scope>
    <source>
        <strain evidence="3">Guanapo</strain>
    </source>
</reference>
<dbReference type="AlphaFoldDB" id="A0A3P9P0K6"/>
<dbReference type="InterPro" id="IPR040560">
    <property type="entry name" value="SYCP2_SLD"/>
</dbReference>
<dbReference type="STRING" id="8081.ENSPREP00000015357"/>
<evidence type="ECO:0000256" key="1">
    <source>
        <dbReference type="SAM" id="MobiDB-lite"/>
    </source>
</evidence>
<dbReference type="Pfam" id="PF18584">
    <property type="entry name" value="SYCP2_SLD"/>
    <property type="match status" value="1"/>
</dbReference>
<dbReference type="OMA" id="AKQAPDC"/>
<organism evidence="3 4">
    <name type="scientific">Poecilia reticulata</name>
    <name type="common">Guppy</name>
    <name type="synonym">Acanthophacelus reticulatus</name>
    <dbReference type="NCBI Taxonomy" id="8081"/>
    <lineage>
        <taxon>Eukaryota</taxon>
        <taxon>Metazoa</taxon>
        <taxon>Chordata</taxon>
        <taxon>Craniata</taxon>
        <taxon>Vertebrata</taxon>
        <taxon>Euteleostomi</taxon>
        <taxon>Actinopterygii</taxon>
        <taxon>Neopterygii</taxon>
        <taxon>Teleostei</taxon>
        <taxon>Neoteleostei</taxon>
        <taxon>Acanthomorphata</taxon>
        <taxon>Ovalentaria</taxon>
        <taxon>Atherinomorphae</taxon>
        <taxon>Cyprinodontiformes</taxon>
        <taxon>Poeciliidae</taxon>
        <taxon>Poeciliinae</taxon>
        <taxon>Poecilia</taxon>
    </lineage>
</organism>
<feature type="region of interest" description="Disordered" evidence="1">
    <location>
        <begin position="381"/>
        <end position="433"/>
    </location>
</feature>
<evidence type="ECO:0000313" key="3">
    <source>
        <dbReference type="Ensembl" id="ENSPREP00000015357.1"/>
    </source>
</evidence>
<keyword evidence="4" id="KW-1185">Reference proteome</keyword>
<reference evidence="4" key="1">
    <citation type="submission" date="2013-11" db="EMBL/GenBank/DDBJ databases">
        <title>The genomic landscape of the Guanapo guppy.</title>
        <authorList>
            <person name="Kuenstner A."/>
            <person name="Dreyer C."/>
        </authorList>
    </citation>
    <scope>NUCLEOTIDE SEQUENCE</scope>
    <source>
        <strain evidence="4">Guanapo</strain>
    </source>
</reference>
<evidence type="ECO:0000259" key="2">
    <source>
        <dbReference type="Pfam" id="PF18584"/>
    </source>
</evidence>
<dbReference type="PANTHER" id="PTHR15607">
    <property type="entry name" value="SYNAPTONEMAL COMPLEX PROTEIN-RELATED"/>
    <property type="match status" value="1"/>
</dbReference>
<feature type="compositionally biased region" description="Basic and acidic residues" evidence="1">
    <location>
        <begin position="568"/>
        <end position="578"/>
    </location>
</feature>
<dbReference type="PANTHER" id="PTHR15607:SF18">
    <property type="entry name" value="SYNAPTONEMAL COMPLEX PROTEIN 2-LIKE ISOFORM X1"/>
    <property type="match status" value="1"/>
</dbReference>
<dbReference type="GeneTree" id="ENSGT00530000063859"/>